<keyword evidence="3" id="KW-0235">DNA replication</keyword>
<name>U6N4N5_9EIME</name>
<evidence type="ECO:0000256" key="3">
    <source>
        <dbReference type="ARBA" id="ARBA00022705"/>
    </source>
</evidence>
<feature type="domain" description="NAD-dependent DNA ligase N-terminal" evidence="8">
    <location>
        <begin position="203"/>
        <end position="858"/>
    </location>
</feature>
<dbReference type="SMART" id="SM00532">
    <property type="entry name" value="LIGANc"/>
    <property type="match status" value="1"/>
</dbReference>
<dbReference type="GO" id="GO:0006281">
    <property type="term" value="P:DNA repair"/>
    <property type="evidence" value="ECO:0007669"/>
    <property type="project" value="InterPro"/>
</dbReference>
<feature type="region of interest" description="Disordered" evidence="6">
    <location>
        <begin position="1060"/>
        <end position="1083"/>
    </location>
</feature>
<keyword evidence="10" id="KW-1185">Reference proteome</keyword>
<evidence type="ECO:0000256" key="5">
    <source>
        <dbReference type="ARBA" id="ARBA00034005"/>
    </source>
</evidence>
<protein>
    <recommendedName>
        <fullName evidence="1">DNA ligase (NAD(+))</fullName>
        <ecNumber evidence="1">6.5.1.2</ecNumber>
    </recommendedName>
</protein>
<gene>
    <name evidence="9" type="ORF">ENH_00080810</name>
</gene>
<dbReference type="VEuPathDB" id="ToxoDB:ENH_00080810"/>
<dbReference type="SUPFAM" id="SSF47781">
    <property type="entry name" value="RuvA domain 2-like"/>
    <property type="match status" value="1"/>
</dbReference>
<dbReference type="AlphaFoldDB" id="U6N4N5"/>
<evidence type="ECO:0000313" key="9">
    <source>
        <dbReference type="EMBL" id="CDJ70254.1"/>
    </source>
</evidence>
<dbReference type="GO" id="GO:0006260">
    <property type="term" value="P:DNA replication"/>
    <property type="evidence" value="ECO:0007669"/>
    <property type="project" value="UniProtKB-KW"/>
</dbReference>
<dbReference type="InterPro" id="IPR010994">
    <property type="entry name" value="RuvA_2-like"/>
</dbReference>
<accession>U6N4N5</accession>
<dbReference type="InterPro" id="IPR013840">
    <property type="entry name" value="DNAligase_N"/>
</dbReference>
<dbReference type="RefSeq" id="XP_013438720.1">
    <property type="nucleotide sequence ID" value="XM_013583266.1"/>
</dbReference>
<evidence type="ECO:0000256" key="1">
    <source>
        <dbReference type="ARBA" id="ARBA00012722"/>
    </source>
</evidence>
<sequence length="1187" mass="125275">MQDSLASRVYHLSQMLLLLHCSKVVATAIQHPSCPAESAEHKLQRLILPASCCLRARSIEAASAAFLDMRTPAFRNSGASTTFSCSRPFQTIAEQQLPKQQRNQPSLANGFPITTVMTCLRWHGLQSMLRSNISSKTISGNWRGSKAISTRYSYGAPVFGGAAQNRRNTEDVAASTVAANAPVATNATGEAVAPAVAAPGKAAAAAAHTLLCSKINELNKAYYSGEEPLASDEEFDALWLRLGELEKKYPGLGGPSSPLRRIGHGTLGTATAAGNLQHVSPVLSLESVHSPGEANTLFDRLDRFVAKALHGVLRTSVGRSRRRKCILKAAAETNTAGILYESVAAAPATAAVAEATTTVPAATDAAAGGDVFAEALLMEPKVDGQSVSLTYELSSSNTNSGDNTGGGILRYRLVRALTRGDGRRGESITQKALQMAHTGALPLVIDVPSTKETRRATSASPTTAVAAAPSAAQGVFGMPRTLEVRGEAYMCLSALSALNKRRMMEGLKPHAVVGMLRRLDEEANCAIRFCAYALVGASDSALSGHQNDHQDTHRASISAVAAAASAAGNAVAGVTTQLELLQRLQQWGFEVLLPHCPLVVGRKDALKAFSEQSRCHEIYMSNLGALHAATAGAPHANGASRHHGCNADSAPLGGGAINPASVGGGVTNSALFGDGTSYVSGAARERSAGASSPRTAGASLAADCSFQLEDIPCDGVVFKVNSLPLHQRLGSTARAPRWAFALKFAAKVSKTKVVGIEWTVGSSGVCTPVALLQPVLLGGVLVARASLHSPQEVRRKDVRVGDWVHLQLKGESVPHIVAVDLEDREEGAEPALLPSACPSCGRGLIERSSPTGKLSKRCKQRLEAKDRSDRRSEECSAAKVAVAAPAASSVRTFVGEEAVTGEGEGGRGDKAFGVLWCPGGWACASQRLLRLRRFFSREGVAVAGLGPRALEALISRGYLEAPSDAFHLAQVDRQRTAAGESGIAGWPGWGPQARDALFKEIEQVQGRGVPLQQLLFALGIPGMGRRAAAAVSHHVRTIGGFLALLDNLSASCPIDRILQNGQTPQETPKLTASPQTSQDSQHPFGCKTMLHTPQNIPIPQGSEDLQMLEDHQVSRDVDGLESRATLRGLHSPTGDRSEQSLDWTLALPGIELSLVKELRMFANDKRNRQQLIEVTKVLPVHPETTAG</sequence>
<evidence type="ECO:0000256" key="7">
    <source>
        <dbReference type="SAM" id="SignalP"/>
    </source>
</evidence>
<feature type="signal peptide" evidence="7">
    <location>
        <begin position="1"/>
        <end position="26"/>
    </location>
</feature>
<dbReference type="InterPro" id="IPR004150">
    <property type="entry name" value="NAD_DNA_ligase_OB"/>
</dbReference>
<organism evidence="9 10">
    <name type="scientific">Eimeria necatrix</name>
    <dbReference type="NCBI Taxonomy" id="51315"/>
    <lineage>
        <taxon>Eukaryota</taxon>
        <taxon>Sar</taxon>
        <taxon>Alveolata</taxon>
        <taxon>Apicomplexa</taxon>
        <taxon>Conoidasida</taxon>
        <taxon>Coccidia</taxon>
        <taxon>Eucoccidiorida</taxon>
        <taxon>Eimeriorina</taxon>
        <taxon>Eimeriidae</taxon>
        <taxon>Eimeria</taxon>
    </lineage>
</organism>
<dbReference type="Gene3D" id="1.10.287.610">
    <property type="entry name" value="Helix hairpin bin"/>
    <property type="match status" value="1"/>
</dbReference>
<feature type="chain" id="PRO_5004674330" description="DNA ligase (NAD(+))" evidence="7">
    <location>
        <begin position="27"/>
        <end position="1187"/>
    </location>
</feature>
<evidence type="ECO:0000256" key="2">
    <source>
        <dbReference type="ARBA" id="ARBA00022598"/>
    </source>
</evidence>
<evidence type="ECO:0000256" key="6">
    <source>
        <dbReference type="SAM" id="MobiDB-lite"/>
    </source>
</evidence>
<dbReference type="SUPFAM" id="SSF50249">
    <property type="entry name" value="Nucleic acid-binding proteins"/>
    <property type="match status" value="1"/>
</dbReference>
<proteinExistence type="predicted"/>
<dbReference type="Pfam" id="PF01653">
    <property type="entry name" value="DNA_ligase_aden"/>
    <property type="match status" value="1"/>
</dbReference>
<dbReference type="EMBL" id="HG725903">
    <property type="protein sequence ID" value="CDJ70254.1"/>
    <property type="molecule type" value="Genomic_DNA"/>
</dbReference>
<keyword evidence="4" id="KW-0520">NAD</keyword>
<evidence type="ECO:0000256" key="4">
    <source>
        <dbReference type="ARBA" id="ARBA00023027"/>
    </source>
</evidence>
<comment type="catalytic activity">
    <reaction evidence="5">
        <text>NAD(+) + (deoxyribonucleotide)n-3'-hydroxyl + 5'-phospho-(deoxyribonucleotide)m = (deoxyribonucleotide)n+m + AMP + beta-nicotinamide D-nucleotide.</text>
        <dbReference type="EC" id="6.5.1.2"/>
    </reaction>
</comment>
<dbReference type="GO" id="GO:0003911">
    <property type="term" value="F:DNA ligase (NAD+) activity"/>
    <property type="evidence" value="ECO:0007669"/>
    <property type="project" value="UniProtKB-EC"/>
</dbReference>
<dbReference type="InterPro" id="IPR013839">
    <property type="entry name" value="DNAligase_adenylation"/>
</dbReference>
<dbReference type="Gene3D" id="3.30.470.30">
    <property type="entry name" value="DNA ligase/mRNA capping enzyme"/>
    <property type="match status" value="1"/>
</dbReference>
<dbReference type="InterPro" id="IPR012340">
    <property type="entry name" value="NA-bd_OB-fold"/>
</dbReference>
<dbReference type="Gene3D" id="3.30.1490.70">
    <property type="match status" value="1"/>
</dbReference>
<dbReference type="Gene3D" id="1.10.150.20">
    <property type="entry name" value="5' to 3' exonuclease, C-terminal subdomain"/>
    <property type="match status" value="1"/>
</dbReference>
<reference evidence="9" key="1">
    <citation type="submission" date="2013-10" db="EMBL/GenBank/DDBJ databases">
        <title>Genomic analysis of the causative agents of coccidiosis in chickens.</title>
        <authorList>
            <person name="Reid A.J."/>
            <person name="Blake D."/>
            <person name="Billington K."/>
            <person name="Browne H."/>
            <person name="Dunn M."/>
            <person name="Hung S."/>
            <person name="Kawahara F."/>
            <person name="Miranda-Saavedra D."/>
            <person name="Mourier T."/>
            <person name="Nagra H."/>
            <person name="Otto T.D."/>
            <person name="Rawlings N."/>
            <person name="Sanchez A."/>
            <person name="Sanders M."/>
            <person name="Subramaniam C."/>
            <person name="Tay Y."/>
            <person name="Dear P."/>
            <person name="Doerig C."/>
            <person name="Gruber A."/>
            <person name="Parkinson J."/>
            <person name="Shirley M."/>
            <person name="Wan K.L."/>
            <person name="Berriman M."/>
            <person name="Tomley F."/>
            <person name="Pain A."/>
        </authorList>
    </citation>
    <scope>NUCLEOTIDE SEQUENCE [LARGE SCALE GENOMIC DNA]</scope>
    <source>
        <strain evidence="9">Houghton</strain>
    </source>
</reference>
<feature type="compositionally biased region" description="Polar residues" evidence="6">
    <location>
        <begin position="1060"/>
        <end position="1081"/>
    </location>
</feature>
<keyword evidence="7" id="KW-0732">Signal</keyword>
<dbReference type="Gene3D" id="2.40.50.140">
    <property type="entry name" value="Nucleic acid-binding proteins"/>
    <property type="match status" value="1"/>
</dbReference>
<reference evidence="9" key="2">
    <citation type="submission" date="2013-10" db="EMBL/GenBank/DDBJ databases">
        <authorList>
            <person name="Aslett M."/>
        </authorList>
    </citation>
    <scope>NUCLEOTIDE SEQUENCE [LARGE SCALE GENOMIC DNA]</scope>
    <source>
        <strain evidence="9">Houghton</strain>
    </source>
</reference>
<dbReference type="GeneID" id="25478210"/>
<evidence type="ECO:0000313" key="10">
    <source>
        <dbReference type="Proteomes" id="UP000030754"/>
    </source>
</evidence>
<evidence type="ECO:0000259" key="8">
    <source>
        <dbReference type="SMART" id="SM00532"/>
    </source>
</evidence>
<dbReference type="Pfam" id="PF03120">
    <property type="entry name" value="OB_DNA_ligase"/>
    <property type="match status" value="1"/>
</dbReference>
<dbReference type="Proteomes" id="UP000030754">
    <property type="component" value="Unassembled WGS sequence"/>
</dbReference>
<dbReference type="EC" id="6.5.1.2" evidence="1"/>
<keyword evidence="2 9" id="KW-0436">Ligase</keyword>
<dbReference type="SUPFAM" id="SSF56091">
    <property type="entry name" value="DNA ligase/mRNA capping enzyme, catalytic domain"/>
    <property type="match status" value="3"/>
</dbReference>
<dbReference type="OrthoDB" id="446168at2759"/>